<evidence type="ECO:0000313" key="3">
    <source>
        <dbReference type="Proteomes" id="UP000180088"/>
    </source>
</evidence>
<dbReference type="EMBL" id="MKCT01000002">
    <property type="protein sequence ID" value="OHX20928.1"/>
    <property type="molecule type" value="Genomic_DNA"/>
</dbReference>
<dbReference type="AlphaFoldDB" id="A0A1S1WVW3"/>
<reference evidence="3 4" key="1">
    <citation type="submission" date="2016-09" db="EMBL/GenBank/DDBJ databases">
        <title>Chromobacterium muskegensis sp. nov., an insecticidal bacterium isolated from Sphagnum bogs.</title>
        <authorList>
            <person name="Sparks M.E."/>
            <person name="Blackburn M.B."/>
            <person name="Gundersen-Rindal D.E."/>
            <person name="Mitchell A."/>
            <person name="Farrar R."/>
            <person name="Kuhar D."/>
        </authorList>
    </citation>
    <scope>NUCLEOTIDE SEQUENCE [LARGE SCALE GENOMIC DNA]</scope>
    <source>
        <strain evidence="2 4">14B-1</strain>
        <strain evidence="1 3">37-2</strain>
    </source>
</reference>
<protein>
    <recommendedName>
        <fullName evidence="5">PH domain-containing protein</fullName>
    </recommendedName>
</protein>
<gene>
    <name evidence="2" type="ORF">BI344_13305</name>
    <name evidence="1" type="ORF">BI347_17435</name>
</gene>
<sequence length="95" mass="10554">MSRLEVDAWLQAIAAAAGQGDWQRLAQLDQALRQRLAEPGLALDDGQRQALAEAYRAALGRSQAELDGLRHRLSSMGQQREGQMAYAQFSEWEQA</sequence>
<dbReference type="RefSeq" id="WP_071112112.1">
    <property type="nucleotide sequence ID" value="NZ_MKCS01000002.1"/>
</dbReference>
<dbReference type="Proteomes" id="UP000180088">
    <property type="component" value="Unassembled WGS sequence"/>
</dbReference>
<dbReference type="Proteomes" id="UP000180280">
    <property type="component" value="Unassembled WGS sequence"/>
</dbReference>
<name>A0A1S1WVW3_9NEIS</name>
<keyword evidence="4" id="KW-1185">Reference proteome</keyword>
<dbReference type="OrthoDB" id="8596078at2"/>
<comment type="caution">
    <text evidence="1">The sequence shown here is derived from an EMBL/GenBank/DDBJ whole genome shotgun (WGS) entry which is preliminary data.</text>
</comment>
<proteinExistence type="predicted"/>
<accession>A0A1S1WVW3</accession>
<dbReference type="EMBL" id="MKCS01000002">
    <property type="protein sequence ID" value="OHX11454.1"/>
    <property type="molecule type" value="Genomic_DNA"/>
</dbReference>
<organism evidence="1 3">
    <name type="scientific">Chromobacterium sphagni</name>
    <dbReference type="NCBI Taxonomy" id="1903179"/>
    <lineage>
        <taxon>Bacteria</taxon>
        <taxon>Pseudomonadati</taxon>
        <taxon>Pseudomonadota</taxon>
        <taxon>Betaproteobacteria</taxon>
        <taxon>Neisseriales</taxon>
        <taxon>Chromobacteriaceae</taxon>
        <taxon>Chromobacterium</taxon>
    </lineage>
</organism>
<evidence type="ECO:0000313" key="1">
    <source>
        <dbReference type="EMBL" id="OHX11454.1"/>
    </source>
</evidence>
<dbReference type="STRING" id="1903179.BI347_17435"/>
<evidence type="ECO:0000313" key="2">
    <source>
        <dbReference type="EMBL" id="OHX20928.1"/>
    </source>
</evidence>
<evidence type="ECO:0008006" key="5">
    <source>
        <dbReference type="Google" id="ProtNLM"/>
    </source>
</evidence>
<evidence type="ECO:0000313" key="4">
    <source>
        <dbReference type="Proteomes" id="UP000180280"/>
    </source>
</evidence>